<dbReference type="InParanoid" id="E2BJT8"/>
<gene>
    <name evidence="1" type="ORF">EAI_09945</name>
</gene>
<reference evidence="1 2" key="1">
    <citation type="journal article" date="2010" name="Science">
        <title>Genomic comparison of the ants Camponotus floridanus and Harpegnathos saltator.</title>
        <authorList>
            <person name="Bonasio R."/>
            <person name="Zhang G."/>
            <person name="Ye C."/>
            <person name="Mutti N.S."/>
            <person name="Fang X."/>
            <person name="Qin N."/>
            <person name="Donahue G."/>
            <person name="Yang P."/>
            <person name="Li Q."/>
            <person name="Li C."/>
            <person name="Zhang P."/>
            <person name="Huang Z."/>
            <person name="Berger S.L."/>
            <person name="Reinberg D."/>
            <person name="Wang J."/>
            <person name="Liebig J."/>
        </authorList>
    </citation>
    <scope>NUCLEOTIDE SEQUENCE [LARGE SCALE GENOMIC DNA]</scope>
    <source>
        <strain evidence="1 2">R22 G/1</strain>
    </source>
</reference>
<dbReference type="OrthoDB" id="7551879at2759"/>
<organism evidence="2">
    <name type="scientific">Harpegnathos saltator</name>
    <name type="common">Jerdon's jumping ant</name>
    <dbReference type="NCBI Taxonomy" id="610380"/>
    <lineage>
        <taxon>Eukaryota</taxon>
        <taxon>Metazoa</taxon>
        <taxon>Ecdysozoa</taxon>
        <taxon>Arthropoda</taxon>
        <taxon>Hexapoda</taxon>
        <taxon>Insecta</taxon>
        <taxon>Pterygota</taxon>
        <taxon>Neoptera</taxon>
        <taxon>Endopterygota</taxon>
        <taxon>Hymenoptera</taxon>
        <taxon>Apocrita</taxon>
        <taxon>Aculeata</taxon>
        <taxon>Formicoidea</taxon>
        <taxon>Formicidae</taxon>
        <taxon>Ponerinae</taxon>
        <taxon>Ponerini</taxon>
        <taxon>Harpegnathos</taxon>
    </lineage>
</organism>
<proteinExistence type="predicted"/>
<protein>
    <submittedName>
        <fullName evidence="1">Uncharacterized protein</fullName>
    </submittedName>
</protein>
<evidence type="ECO:0000313" key="2">
    <source>
        <dbReference type="Proteomes" id="UP000008237"/>
    </source>
</evidence>
<keyword evidence="2" id="KW-1185">Reference proteome</keyword>
<accession>E2BJT8</accession>
<evidence type="ECO:0000313" key="1">
    <source>
        <dbReference type="EMBL" id="EFN84042.1"/>
    </source>
</evidence>
<dbReference type="EMBL" id="GL448638">
    <property type="protein sequence ID" value="EFN84042.1"/>
    <property type="molecule type" value="Genomic_DNA"/>
</dbReference>
<sequence>METTYITDETIKYVQVLAKCDISKEDLTDAVEYFRDIVIQFDLIFADASRKFSNNGKLAGGKLFEKIY</sequence>
<dbReference type="Proteomes" id="UP000008237">
    <property type="component" value="Unassembled WGS sequence"/>
</dbReference>
<dbReference type="AlphaFoldDB" id="E2BJT8"/>
<name>E2BJT8_HARSA</name>